<dbReference type="EMBL" id="UGOW01000001">
    <property type="protein sequence ID" value="STY16858.1"/>
    <property type="molecule type" value="Genomic_DNA"/>
</dbReference>
<dbReference type="SUPFAM" id="SSF56300">
    <property type="entry name" value="Metallo-dependent phosphatases"/>
    <property type="match status" value="1"/>
</dbReference>
<dbReference type="NCBIfam" id="NF043030">
    <property type="entry name" value="T4SS_Wip"/>
    <property type="match status" value="1"/>
</dbReference>
<dbReference type="Gene3D" id="3.60.21.10">
    <property type="match status" value="1"/>
</dbReference>
<evidence type="ECO:0000313" key="4">
    <source>
        <dbReference type="Proteomes" id="UP000054639"/>
    </source>
</evidence>
<dbReference type="EMBL" id="LNYR01000041">
    <property type="protein sequence ID" value="KTD44624.1"/>
    <property type="molecule type" value="Genomic_DNA"/>
</dbReference>
<reference evidence="2 4" key="1">
    <citation type="submission" date="2015-11" db="EMBL/GenBank/DDBJ databases">
        <title>Genomic analysis of 38 Legionella species identifies large and diverse effector repertoires.</title>
        <authorList>
            <person name="Burstein D."/>
            <person name="Amaro F."/>
            <person name="Zusman T."/>
            <person name="Lifshitz Z."/>
            <person name="Cohen O."/>
            <person name="Gilbert J.A."/>
            <person name="Pupko T."/>
            <person name="Shuman H.A."/>
            <person name="Segal G."/>
        </authorList>
    </citation>
    <scope>NUCLEOTIDE SEQUENCE [LARGE SCALE GENOMIC DNA]</scope>
    <source>
        <strain evidence="2 4">ATCC 49507</strain>
    </source>
</reference>
<sequence length="440" mass="50360">MAASTHDISGLIAHDINLNTYPEVDLGLDEAITEVQFGDMHGNTLKMLALLKTSGIIDIPKDKYDDFVKLYTDTYNLMEDHSRKGQTANGDLRYRAWKRFAKEHPVFTEEMNKQFDAILASIQVINKERLVTFLGDILSDRGASDYLTLKLLAHLKKEGMHYRIIFSNHDLEFVWQYERLLSEPVSRLDDRDDQIMYRYAMATDRHQGASVHHLLACVRQEVISLDELTQIVREAYYPHLELFSYSLQKEGDGLYVLSHAPMSLNEMASQVEQKFDITINTMDRNQFAKSIDKLNKQFKHIVVNGEFTFTAPWQDDASKRKNPIYQIVWSRNVSSDSRPLRETDFDTLKPVIFVHGHSMDKRGANPRPGVLTLDDVVGKDMSCHSGIVFIAALAHTELKSTLEVSEAATLKASRFRFHSSEARRLESSILSSDVNNQPRM</sequence>
<dbReference type="GO" id="GO:0016791">
    <property type="term" value="F:phosphatase activity"/>
    <property type="evidence" value="ECO:0007669"/>
    <property type="project" value="InterPro"/>
</dbReference>
<protein>
    <submittedName>
        <fullName evidence="3">Dot/Icm secretion system substrate</fullName>
    </submittedName>
</protein>
<accession>A0A378KU02</accession>
<evidence type="ECO:0000313" key="5">
    <source>
        <dbReference type="Proteomes" id="UP000254230"/>
    </source>
</evidence>
<keyword evidence="4" id="KW-1185">Reference proteome</keyword>
<dbReference type="Proteomes" id="UP000054639">
    <property type="component" value="Unassembled WGS sequence"/>
</dbReference>
<dbReference type="Pfam" id="PF21663">
    <property type="entry name" value="WipA_Phos"/>
    <property type="match status" value="1"/>
</dbReference>
<proteinExistence type="predicted"/>
<dbReference type="Proteomes" id="UP000254230">
    <property type="component" value="Unassembled WGS sequence"/>
</dbReference>
<evidence type="ECO:0000313" key="2">
    <source>
        <dbReference type="EMBL" id="KTD44624.1"/>
    </source>
</evidence>
<dbReference type="AlphaFoldDB" id="A0A378KU02"/>
<evidence type="ECO:0000259" key="1">
    <source>
        <dbReference type="Pfam" id="PF21663"/>
    </source>
</evidence>
<organism evidence="3 5">
    <name type="scientific">Legionella quateirensis</name>
    <dbReference type="NCBI Taxonomy" id="45072"/>
    <lineage>
        <taxon>Bacteria</taxon>
        <taxon>Pseudomonadati</taxon>
        <taxon>Pseudomonadota</taxon>
        <taxon>Gammaproteobacteria</taxon>
        <taxon>Legionellales</taxon>
        <taxon>Legionellaceae</taxon>
        <taxon>Legionella</taxon>
    </lineage>
</organism>
<dbReference type="RefSeq" id="WP_058474925.1">
    <property type="nucleotide sequence ID" value="NZ_CAAAIL010000019.1"/>
</dbReference>
<evidence type="ECO:0000313" key="3">
    <source>
        <dbReference type="EMBL" id="STY16858.1"/>
    </source>
</evidence>
<feature type="domain" description="WipA-like phosphatase" evidence="1">
    <location>
        <begin position="130"/>
        <end position="379"/>
    </location>
</feature>
<reference evidence="3 5" key="2">
    <citation type="submission" date="2018-06" db="EMBL/GenBank/DDBJ databases">
        <authorList>
            <consortium name="Pathogen Informatics"/>
            <person name="Doyle S."/>
        </authorList>
    </citation>
    <scope>NUCLEOTIDE SEQUENCE [LARGE SCALE GENOMIC DNA]</scope>
    <source>
        <strain evidence="3 5">NCTC12376</strain>
    </source>
</reference>
<name>A0A378KU02_9GAMM</name>
<dbReference type="InterPro" id="IPR029052">
    <property type="entry name" value="Metallo-depent_PP-like"/>
</dbReference>
<dbReference type="InterPro" id="IPR048521">
    <property type="entry name" value="WipA_Phos"/>
</dbReference>
<gene>
    <name evidence="3" type="primary">WipB_1</name>
    <name evidence="2" type="ORF">Lqua_2791</name>
    <name evidence="3" type="ORF">NCTC12376_00651</name>
</gene>